<dbReference type="OrthoDB" id="2426083at2759"/>
<organism evidence="2 3">
    <name type="scientific">Podila verticillata NRRL 6337</name>
    <dbReference type="NCBI Taxonomy" id="1069443"/>
    <lineage>
        <taxon>Eukaryota</taxon>
        <taxon>Fungi</taxon>
        <taxon>Fungi incertae sedis</taxon>
        <taxon>Mucoromycota</taxon>
        <taxon>Mortierellomycotina</taxon>
        <taxon>Mortierellomycetes</taxon>
        <taxon>Mortierellales</taxon>
        <taxon>Mortierellaceae</taxon>
        <taxon>Podila</taxon>
    </lineage>
</organism>
<name>A0A086TKC5_9FUNG</name>
<gene>
    <name evidence="2" type="ORF">MVEG_11611</name>
</gene>
<feature type="region of interest" description="Disordered" evidence="1">
    <location>
        <begin position="389"/>
        <end position="411"/>
    </location>
</feature>
<dbReference type="Proteomes" id="UP000243308">
    <property type="component" value="Unassembled WGS sequence"/>
</dbReference>
<feature type="region of interest" description="Disordered" evidence="1">
    <location>
        <begin position="591"/>
        <end position="629"/>
    </location>
</feature>
<sequence length="645" mass="73366">MSPSDVAVAKTAIQLHQEASGALVNQAKTELIHLKRNPTENFDWPEVTSRAWGTPFKHLGVVLQAGGRTMAHIERDLLAKLQAGIQSWRFRGLSLQGRVTVINTYLLPRIWHLAPFYDLSEAFWRKVDAYCISLLFNSARAHVSLQWIRRPRAEGGLGMIDARIQTQALKAKWMARWTTESPVPRWKRLWTKIAHEVFKCEDIDTTKEAIGLGTPLADPETPQDTPVAASVKAFRALDIQATFELTQASQMLAKTTYAGDNPVAMFTVKEARRFLEKKQFDAIPDDRTPRFSTMRYRSPYIATQRPHPLFLQDRLWKRVFKRLHAKERYPNEKDFLYKLYHYSIWSDGLKHVIGWTARRRALAEAAAPPPPPQEEALPDIDVQVEDQIEPEPEDENDGPTEEPPAIDQVPIGDQVHPDARCAICKPYQFASTSHNFWFCPPVKAAWEQMLTWIRTLFPHKYSAQFLTAVPHEIQLCWPSYIPDLHPLVIHLHSLTSNAIWRNYCRISDLAREGADITEETQLVDILKVALRFRAKVEHQRALYKDKMRLENHTSGRRRIRDGGDDDAHYNEMEAIWHQPPHITVSKDGIVFGPTLGMAPDPPNDPDDQEQGPVDPATGAEPPVPEPDAGLEAVFEAVATLGYSSD</sequence>
<dbReference type="AlphaFoldDB" id="A0A086TKC5"/>
<accession>A0A086TKC5</accession>
<keyword evidence="3" id="KW-1185">Reference proteome</keyword>
<evidence type="ECO:0000256" key="1">
    <source>
        <dbReference type="SAM" id="MobiDB-lite"/>
    </source>
</evidence>
<dbReference type="PANTHER" id="PTHR33116">
    <property type="entry name" value="REVERSE TRANSCRIPTASE ZINC-BINDING DOMAIN-CONTAINING PROTEIN-RELATED-RELATED"/>
    <property type="match status" value="1"/>
</dbReference>
<dbReference type="PANTHER" id="PTHR33116:SF78">
    <property type="entry name" value="OS12G0587133 PROTEIN"/>
    <property type="match status" value="1"/>
</dbReference>
<feature type="compositionally biased region" description="Acidic residues" evidence="1">
    <location>
        <begin position="389"/>
        <end position="400"/>
    </location>
</feature>
<evidence type="ECO:0000313" key="2">
    <source>
        <dbReference type="EMBL" id="KFH62402.1"/>
    </source>
</evidence>
<dbReference type="EMBL" id="KN042432">
    <property type="protein sequence ID" value="KFH62402.1"/>
    <property type="molecule type" value="Genomic_DNA"/>
</dbReference>
<evidence type="ECO:0000313" key="3">
    <source>
        <dbReference type="Proteomes" id="UP000243308"/>
    </source>
</evidence>
<reference evidence="2 3" key="1">
    <citation type="submission" date="2011-02" db="EMBL/GenBank/DDBJ databases">
        <title>The Genome Sequence of Mortierella verticillata NRRL 6337.</title>
        <authorList>
            <consortium name="The Broad Institute Genome Sequencing Platform"/>
            <person name="Russ C."/>
            <person name="Cuomo C."/>
            <person name="Burger G."/>
            <person name="Gray M.W."/>
            <person name="Holland P.W.H."/>
            <person name="King N."/>
            <person name="Lang F.B.F."/>
            <person name="Roger A.J."/>
            <person name="Ruiz-Trillo I."/>
            <person name="Young S.K."/>
            <person name="Zeng Q."/>
            <person name="Gargeya S."/>
            <person name="Alvarado L."/>
            <person name="Berlin A."/>
            <person name="Chapman S.B."/>
            <person name="Chen Z."/>
            <person name="Freedman E."/>
            <person name="Gellesch M."/>
            <person name="Goldberg J."/>
            <person name="Griggs A."/>
            <person name="Gujja S."/>
            <person name="Heilman E."/>
            <person name="Heiman D."/>
            <person name="Howarth C."/>
            <person name="Mehta T."/>
            <person name="Neiman D."/>
            <person name="Pearson M."/>
            <person name="Roberts A."/>
            <person name="Saif S."/>
            <person name="Shea T."/>
            <person name="Shenoy N."/>
            <person name="Sisk P."/>
            <person name="Stolte C."/>
            <person name="Sykes S."/>
            <person name="White J."/>
            <person name="Yandava C."/>
            <person name="Haas B."/>
            <person name="Nusbaum C."/>
            <person name="Birren B."/>
        </authorList>
    </citation>
    <scope>NUCLEOTIDE SEQUENCE [LARGE SCALE GENOMIC DNA]</scope>
    <source>
        <strain evidence="2 3">NRRL 6337</strain>
    </source>
</reference>
<proteinExistence type="predicted"/>
<protein>
    <submittedName>
        <fullName evidence="2">Uncharacterized protein</fullName>
    </submittedName>
</protein>